<feature type="compositionally biased region" description="Basic residues" evidence="6">
    <location>
        <begin position="230"/>
        <end position="243"/>
    </location>
</feature>
<comment type="subcellular location">
    <subcellularLocation>
        <location evidence="1">Nucleus</location>
    </subcellularLocation>
</comment>
<evidence type="ECO:0000313" key="7">
    <source>
        <dbReference type="EMBL" id="KAG8238928.1"/>
    </source>
</evidence>
<keyword evidence="3" id="KW-0805">Transcription regulation</keyword>
<dbReference type="PANTHER" id="PTHR45767">
    <property type="entry name" value="FORKHEAD BOX PROTEIN O"/>
    <property type="match status" value="1"/>
</dbReference>
<evidence type="ECO:0000256" key="6">
    <source>
        <dbReference type="SAM" id="MobiDB-lite"/>
    </source>
</evidence>
<dbReference type="GO" id="GO:0000981">
    <property type="term" value="F:DNA-binding transcription factor activity, RNA polymerase II-specific"/>
    <property type="evidence" value="ECO:0007669"/>
    <property type="project" value="TreeGrafter"/>
</dbReference>
<evidence type="ECO:0008006" key="9">
    <source>
        <dbReference type="Google" id="ProtNLM"/>
    </source>
</evidence>
<name>A0A8K0KR84_LADFU</name>
<accession>A0A8K0KR84</accession>
<feature type="compositionally biased region" description="Basic residues" evidence="6">
    <location>
        <begin position="76"/>
        <end position="86"/>
    </location>
</feature>
<evidence type="ECO:0000256" key="3">
    <source>
        <dbReference type="ARBA" id="ARBA00023015"/>
    </source>
</evidence>
<feature type="compositionally biased region" description="Low complexity" evidence="6">
    <location>
        <begin position="377"/>
        <end position="388"/>
    </location>
</feature>
<feature type="compositionally biased region" description="Low complexity" evidence="6">
    <location>
        <begin position="304"/>
        <end position="313"/>
    </location>
</feature>
<dbReference type="GO" id="GO:0000978">
    <property type="term" value="F:RNA polymerase II cis-regulatory region sequence-specific DNA binding"/>
    <property type="evidence" value="ECO:0007669"/>
    <property type="project" value="TreeGrafter"/>
</dbReference>
<comment type="caution">
    <text evidence="7">The sequence shown here is derived from an EMBL/GenBank/DDBJ whole genome shotgun (WGS) entry which is preliminary data.</text>
</comment>
<dbReference type="PANTHER" id="PTHR45767:SF2">
    <property type="entry name" value="FORKHEAD BOX PROTEIN O"/>
    <property type="match status" value="1"/>
</dbReference>
<evidence type="ECO:0000256" key="5">
    <source>
        <dbReference type="ARBA" id="ARBA00023242"/>
    </source>
</evidence>
<evidence type="ECO:0000256" key="2">
    <source>
        <dbReference type="ARBA" id="ARBA00022473"/>
    </source>
</evidence>
<evidence type="ECO:0000256" key="4">
    <source>
        <dbReference type="ARBA" id="ARBA00023163"/>
    </source>
</evidence>
<dbReference type="AlphaFoldDB" id="A0A8K0KR84"/>
<feature type="compositionally biased region" description="Pro residues" evidence="6">
    <location>
        <begin position="213"/>
        <end position="224"/>
    </location>
</feature>
<sequence length="485" mass="51414">MSLHNRFMRVQNEGTGKSSWWMINPDAKPGKSARRRAASMETSKFEKRRGRARKKAEAIRTAAAAASSAPQEHHGGQTHHQPHHTIIHSGGQPATPSPASSISESLDLFIESPPPPIPIQGPGTPAASPFGPPDFRPRASSNASSCGGRLSPIPALDSDSSPLPTRWENGEYSPYDRYATEQLAGNLAEGMKIEEAYLQMRHNGFGEQQSPGSPFPPPPPPPPAYEAYHHHAHHHQHHQRHQIGGHMGHLPMRHGGRQEVEMVPYHGMGPGGCPIHPHQQCGCPRPMEAASVDGSMQGHCEAMSPGLSPSQLGQSGGYSPTEGNASVPPPPPLPPPPPPATSASCTSPPAGTIASPASASSPSAPASSALLAASRSPAAPVSPSASPATGSVGLPAPSPSEDRDVEERRRGGVRGGMRGGHHAGSRTPTPSQMMSQLIGVLNNNSRNNNNNEEYLSQQHQPHYNYQVYTKIFIVGSAVNDRRHLP</sequence>
<keyword evidence="2" id="KW-0217">Developmental protein</keyword>
<dbReference type="EMBL" id="KZ309469">
    <property type="protein sequence ID" value="KAG8238928.1"/>
    <property type="molecule type" value="Genomic_DNA"/>
</dbReference>
<feature type="region of interest" description="Disordered" evidence="6">
    <location>
        <begin position="377"/>
        <end position="432"/>
    </location>
</feature>
<feature type="region of interest" description="Disordered" evidence="6">
    <location>
        <begin position="289"/>
        <end position="365"/>
    </location>
</feature>
<feature type="compositionally biased region" description="Pro residues" evidence="6">
    <location>
        <begin position="327"/>
        <end position="340"/>
    </location>
</feature>
<reference evidence="7" key="1">
    <citation type="submission" date="2013-04" db="EMBL/GenBank/DDBJ databases">
        <authorList>
            <person name="Qu J."/>
            <person name="Murali S.C."/>
            <person name="Bandaranaike D."/>
            <person name="Bellair M."/>
            <person name="Blankenburg K."/>
            <person name="Chao H."/>
            <person name="Dinh H."/>
            <person name="Doddapaneni H."/>
            <person name="Downs B."/>
            <person name="Dugan-Rocha S."/>
            <person name="Elkadiri S."/>
            <person name="Gnanaolivu R.D."/>
            <person name="Hernandez B."/>
            <person name="Javaid M."/>
            <person name="Jayaseelan J.C."/>
            <person name="Lee S."/>
            <person name="Li M."/>
            <person name="Ming W."/>
            <person name="Munidasa M."/>
            <person name="Muniz J."/>
            <person name="Nguyen L."/>
            <person name="Ongeri F."/>
            <person name="Osuji N."/>
            <person name="Pu L.-L."/>
            <person name="Puazo M."/>
            <person name="Qu C."/>
            <person name="Quiroz J."/>
            <person name="Raj R."/>
            <person name="Weissenberger G."/>
            <person name="Xin Y."/>
            <person name="Zou X."/>
            <person name="Han Y."/>
            <person name="Richards S."/>
            <person name="Worley K."/>
            <person name="Muzny D."/>
            <person name="Gibbs R."/>
        </authorList>
    </citation>
    <scope>NUCLEOTIDE SEQUENCE</scope>
    <source>
        <strain evidence="7">Sampled in the wild</strain>
    </source>
</reference>
<gene>
    <name evidence="7" type="ORF">J437_LFUL000765</name>
</gene>
<dbReference type="GO" id="GO:0005634">
    <property type="term" value="C:nucleus"/>
    <property type="evidence" value="ECO:0007669"/>
    <property type="project" value="UniProtKB-SubCell"/>
</dbReference>
<evidence type="ECO:0000313" key="8">
    <source>
        <dbReference type="Proteomes" id="UP000792457"/>
    </source>
</evidence>
<feature type="region of interest" description="Disordered" evidence="6">
    <location>
        <begin position="19"/>
        <end position="102"/>
    </location>
</feature>
<keyword evidence="5" id="KW-0539">Nucleus</keyword>
<feature type="compositionally biased region" description="Low complexity" evidence="6">
    <location>
        <begin position="59"/>
        <end position="69"/>
    </location>
</feature>
<dbReference type="OrthoDB" id="5954824at2759"/>
<feature type="compositionally biased region" description="Basic and acidic residues" evidence="6">
    <location>
        <begin position="400"/>
        <end position="410"/>
    </location>
</feature>
<dbReference type="Proteomes" id="UP000792457">
    <property type="component" value="Unassembled WGS sequence"/>
</dbReference>
<feature type="compositionally biased region" description="Polar residues" evidence="6">
    <location>
        <begin position="92"/>
        <end position="102"/>
    </location>
</feature>
<reference evidence="7" key="2">
    <citation type="submission" date="2017-10" db="EMBL/GenBank/DDBJ databases">
        <title>Ladona fulva Genome sequencing and assembly.</title>
        <authorList>
            <person name="Murali S."/>
            <person name="Richards S."/>
            <person name="Bandaranaike D."/>
            <person name="Bellair M."/>
            <person name="Blankenburg K."/>
            <person name="Chao H."/>
            <person name="Dinh H."/>
            <person name="Doddapaneni H."/>
            <person name="Dugan-Rocha S."/>
            <person name="Elkadiri S."/>
            <person name="Gnanaolivu R."/>
            <person name="Hernandez B."/>
            <person name="Skinner E."/>
            <person name="Javaid M."/>
            <person name="Lee S."/>
            <person name="Li M."/>
            <person name="Ming W."/>
            <person name="Munidasa M."/>
            <person name="Muniz J."/>
            <person name="Nguyen L."/>
            <person name="Hughes D."/>
            <person name="Osuji N."/>
            <person name="Pu L.-L."/>
            <person name="Puazo M."/>
            <person name="Qu C."/>
            <person name="Quiroz J."/>
            <person name="Raj R."/>
            <person name="Weissenberger G."/>
            <person name="Xin Y."/>
            <person name="Zou X."/>
            <person name="Han Y."/>
            <person name="Worley K."/>
            <person name="Muzny D."/>
            <person name="Gibbs R."/>
        </authorList>
    </citation>
    <scope>NUCLEOTIDE SEQUENCE</scope>
    <source>
        <strain evidence="7">Sampled in the wild</strain>
    </source>
</reference>
<proteinExistence type="predicted"/>
<feature type="compositionally biased region" description="Low complexity" evidence="6">
    <location>
        <begin position="341"/>
        <end position="365"/>
    </location>
</feature>
<feature type="region of interest" description="Disordered" evidence="6">
    <location>
        <begin position="204"/>
        <end position="245"/>
    </location>
</feature>
<protein>
    <recommendedName>
        <fullName evidence="9">Fork-head domain-containing protein</fullName>
    </recommendedName>
</protein>
<feature type="region of interest" description="Disordered" evidence="6">
    <location>
        <begin position="138"/>
        <end position="163"/>
    </location>
</feature>
<keyword evidence="8" id="KW-1185">Reference proteome</keyword>
<keyword evidence="4" id="KW-0804">Transcription</keyword>
<organism evidence="7 8">
    <name type="scientific">Ladona fulva</name>
    <name type="common">Scarce chaser dragonfly</name>
    <name type="synonym">Libellula fulva</name>
    <dbReference type="NCBI Taxonomy" id="123851"/>
    <lineage>
        <taxon>Eukaryota</taxon>
        <taxon>Metazoa</taxon>
        <taxon>Ecdysozoa</taxon>
        <taxon>Arthropoda</taxon>
        <taxon>Hexapoda</taxon>
        <taxon>Insecta</taxon>
        <taxon>Pterygota</taxon>
        <taxon>Palaeoptera</taxon>
        <taxon>Odonata</taxon>
        <taxon>Epiprocta</taxon>
        <taxon>Anisoptera</taxon>
        <taxon>Libelluloidea</taxon>
        <taxon>Libellulidae</taxon>
        <taxon>Ladona</taxon>
    </lineage>
</organism>
<evidence type="ECO:0000256" key="1">
    <source>
        <dbReference type="ARBA" id="ARBA00004123"/>
    </source>
</evidence>